<keyword evidence="7" id="KW-0482">Metalloprotease</keyword>
<dbReference type="GO" id="GO:0006508">
    <property type="term" value="P:proteolysis"/>
    <property type="evidence" value="ECO:0007669"/>
    <property type="project" value="UniProtKB-KW"/>
</dbReference>
<feature type="domain" description="Peptidase M16 N-terminal" evidence="10">
    <location>
        <begin position="72"/>
        <end position="198"/>
    </location>
</feature>
<evidence type="ECO:0000256" key="2">
    <source>
        <dbReference type="ARBA" id="ARBA00007261"/>
    </source>
</evidence>
<evidence type="ECO:0000256" key="3">
    <source>
        <dbReference type="ARBA" id="ARBA00022670"/>
    </source>
</evidence>
<evidence type="ECO:0000259" key="10">
    <source>
        <dbReference type="Pfam" id="PF00675"/>
    </source>
</evidence>
<dbReference type="OrthoDB" id="9811314at2"/>
<dbReference type="Pfam" id="PF00675">
    <property type="entry name" value="Peptidase_M16"/>
    <property type="match status" value="1"/>
</dbReference>
<dbReference type="GO" id="GO:0046872">
    <property type="term" value="F:metal ion binding"/>
    <property type="evidence" value="ECO:0007669"/>
    <property type="project" value="UniProtKB-KW"/>
</dbReference>
<dbReference type="Pfam" id="PF05193">
    <property type="entry name" value="Peptidase_M16_C"/>
    <property type="match status" value="2"/>
</dbReference>
<evidence type="ECO:0000313" key="13">
    <source>
        <dbReference type="Proteomes" id="UP000288096"/>
    </source>
</evidence>
<dbReference type="GO" id="GO:0004222">
    <property type="term" value="F:metalloendopeptidase activity"/>
    <property type="evidence" value="ECO:0007669"/>
    <property type="project" value="InterPro"/>
</dbReference>
<dbReference type="SUPFAM" id="SSF63411">
    <property type="entry name" value="LuxS/MPP-like metallohydrolase"/>
    <property type="match status" value="4"/>
</dbReference>
<dbReference type="PROSITE" id="PS00143">
    <property type="entry name" value="INSULINASE"/>
    <property type="match status" value="1"/>
</dbReference>
<evidence type="ECO:0000256" key="9">
    <source>
        <dbReference type="SAM" id="SignalP"/>
    </source>
</evidence>
<accession>A0A401G1P0</accession>
<evidence type="ECO:0000256" key="6">
    <source>
        <dbReference type="ARBA" id="ARBA00022833"/>
    </source>
</evidence>
<dbReference type="RefSeq" id="WP_124330242.1">
    <property type="nucleotide sequence ID" value="NZ_BEXT01000001.1"/>
</dbReference>
<evidence type="ECO:0000256" key="7">
    <source>
        <dbReference type="ARBA" id="ARBA00023049"/>
    </source>
</evidence>
<dbReference type="EMBL" id="BEXT01000001">
    <property type="protein sequence ID" value="GBC63125.1"/>
    <property type="molecule type" value="Genomic_DNA"/>
</dbReference>
<keyword evidence="13" id="KW-1185">Reference proteome</keyword>
<dbReference type="InterPro" id="IPR011765">
    <property type="entry name" value="Pept_M16_N"/>
</dbReference>
<comment type="similarity">
    <text evidence="2 8">Belongs to the peptidase M16 family.</text>
</comment>
<feature type="domain" description="Peptidase M16 C-terminal" evidence="11">
    <location>
        <begin position="238"/>
        <end position="414"/>
    </location>
</feature>
<dbReference type="Proteomes" id="UP000288096">
    <property type="component" value="Unassembled WGS sequence"/>
</dbReference>
<reference evidence="13" key="2">
    <citation type="submission" date="2019-01" db="EMBL/GenBank/DDBJ databases">
        <title>Genome sequence of Desulfonema ishimotonii strain Tokyo 01.</title>
        <authorList>
            <person name="Fukui M."/>
        </authorList>
    </citation>
    <scope>NUCLEOTIDE SEQUENCE [LARGE SCALE GENOMIC DNA]</scope>
    <source>
        <strain evidence="13">Tokyo 01</strain>
    </source>
</reference>
<dbReference type="InterPro" id="IPR011249">
    <property type="entry name" value="Metalloenz_LuxS/M16"/>
</dbReference>
<feature type="signal peptide" evidence="9">
    <location>
        <begin position="1"/>
        <end position="22"/>
    </location>
</feature>
<sequence>MRRFVMRYSAFTGLLLILLTLASCTSLSPGGNPDAISEKQGLADRALWPHRQSDLAPDPALKFGRLPNGIRYVLMHNTTPRNRVSMHLAIQAGSMQETDAQRGLAHFLEHMMFNGSEHFRPGELIRYFQEIGMEFGPDANAHTGFYETVYDILLPEGDKAGLEKGLVVLQDYAQSALLLPEEIDRERKVILAEKRTRDSASYRTFVRSLKFELPEARVSERLPIGTQAVIENADQTILKDFYDTWYRPDRMVLVLVGDFDTALAESLISARFTSLSPRAPERPEPDVGQIRHKGSRAFYHHEKEAGNTEITIQVLTKEEPQPDSLALQQEYLIRDMADLILQTRLDALTRKSDTPFTNASVGSGVFLKHVRYAALSAESSPENWKQSLETLEQTLRQALNYGFTPSELERVRKEYAAGLDRAVKNAATRESGMLARRIIRSVNGNRVFQSPAQEKALYGEFIAGVSADDVNRAFRKAWSPDHRLLMVTGNAGIDTPEASIISAFESSTHVAVSEPAREKNAVFPYLPEPETPGRVAMRNEITDQGIIQVDFENGVRLNLKKTDFKANEVIATLRFGEGRAGEPEDRPGLAELSQAVVNESGLGQLDSDQMERALAGKNTAVEFSVAHGHFAFDGAGVPAELPLLFQLLYAHLTDPGFREEAFTLTSERYRQGYIEMARSIEGAMPLSGQRFLAGGDSRFGLPPYDRFRRLTLPDVREWVGTALKNASPELSLVGDFDVDEAVELAARYLGSLPVRKVSADRSRSGLPVFPAGESLDIKVKTRINKGVVRVAYPTDDMWDIGRTRRLATLAGIFSDRLREVIREKLGATYSPYAYNMPSRTYPGYGVFQAVISVAPDNAETVVRAVREIIADMAAHGVTSDELRRALDPTLNSIRDMQRRNSYWLSTVLSGSKAHPRQIEWSRTIMADYAGITVEEISALAKQYLDNTRAAVIFIRPDRQIVENALKEKKS</sequence>
<keyword evidence="4" id="KW-0479">Metal-binding</keyword>
<organism evidence="12 13">
    <name type="scientific">Desulfonema ishimotonii</name>
    <dbReference type="NCBI Taxonomy" id="45657"/>
    <lineage>
        <taxon>Bacteria</taxon>
        <taxon>Pseudomonadati</taxon>
        <taxon>Thermodesulfobacteriota</taxon>
        <taxon>Desulfobacteria</taxon>
        <taxon>Desulfobacterales</taxon>
        <taxon>Desulfococcaceae</taxon>
        <taxon>Desulfonema</taxon>
    </lineage>
</organism>
<gene>
    <name evidence="12" type="ORF">DENIS_4116</name>
</gene>
<keyword evidence="3" id="KW-0645">Protease</keyword>
<comment type="caution">
    <text evidence="12">The sequence shown here is derived from an EMBL/GenBank/DDBJ whole genome shotgun (WGS) entry which is preliminary data.</text>
</comment>
<proteinExistence type="inferred from homology"/>
<dbReference type="PANTHER" id="PTHR43690">
    <property type="entry name" value="NARDILYSIN"/>
    <property type="match status" value="1"/>
</dbReference>
<keyword evidence="9" id="KW-0732">Signal</keyword>
<reference evidence="13" key="1">
    <citation type="submission" date="2017-11" db="EMBL/GenBank/DDBJ databases">
        <authorList>
            <person name="Watanabe M."/>
            <person name="Kojima H."/>
        </authorList>
    </citation>
    <scope>NUCLEOTIDE SEQUENCE [LARGE SCALE GENOMIC DNA]</scope>
    <source>
        <strain evidence="13">Tokyo 01</strain>
    </source>
</reference>
<dbReference type="InterPro" id="IPR007863">
    <property type="entry name" value="Peptidase_M16_C"/>
</dbReference>
<evidence type="ECO:0000256" key="8">
    <source>
        <dbReference type="RuleBase" id="RU004447"/>
    </source>
</evidence>
<dbReference type="AlphaFoldDB" id="A0A401G1P0"/>
<evidence type="ECO:0000259" key="11">
    <source>
        <dbReference type="Pfam" id="PF05193"/>
    </source>
</evidence>
<evidence type="ECO:0000313" key="12">
    <source>
        <dbReference type="EMBL" id="GBC63125.1"/>
    </source>
</evidence>
<dbReference type="PROSITE" id="PS51257">
    <property type="entry name" value="PROKAR_LIPOPROTEIN"/>
    <property type="match status" value="1"/>
</dbReference>
<keyword evidence="6" id="KW-0862">Zinc</keyword>
<dbReference type="PANTHER" id="PTHR43690:SF17">
    <property type="entry name" value="PROTEIN YHJJ"/>
    <property type="match status" value="1"/>
</dbReference>
<name>A0A401G1P0_9BACT</name>
<evidence type="ECO:0000256" key="5">
    <source>
        <dbReference type="ARBA" id="ARBA00022801"/>
    </source>
</evidence>
<comment type="cofactor">
    <cofactor evidence="1">
        <name>Zn(2+)</name>
        <dbReference type="ChEBI" id="CHEBI:29105"/>
    </cofactor>
</comment>
<feature type="domain" description="Peptidase M16 C-terminal" evidence="11">
    <location>
        <begin position="710"/>
        <end position="886"/>
    </location>
</feature>
<evidence type="ECO:0000256" key="1">
    <source>
        <dbReference type="ARBA" id="ARBA00001947"/>
    </source>
</evidence>
<feature type="chain" id="PRO_5019338729" evidence="9">
    <location>
        <begin position="23"/>
        <end position="970"/>
    </location>
</feature>
<keyword evidence="5" id="KW-0378">Hydrolase</keyword>
<dbReference type="InterPro" id="IPR050626">
    <property type="entry name" value="Peptidase_M16"/>
</dbReference>
<protein>
    <submittedName>
        <fullName evidence="12">Insulinase family protein</fullName>
    </submittedName>
</protein>
<dbReference type="InterPro" id="IPR001431">
    <property type="entry name" value="Pept_M16_Zn_BS"/>
</dbReference>
<dbReference type="Gene3D" id="3.30.830.10">
    <property type="entry name" value="Metalloenzyme, LuxS/M16 peptidase-like"/>
    <property type="match status" value="4"/>
</dbReference>
<evidence type="ECO:0000256" key="4">
    <source>
        <dbReference type="ARBA" id="ARBA00022723"/>
    </source>
</evidence>